<dbReference type="EMBL" id="VSSQ01137266">
    <property type="protein sequence ID" value="MPN61114.1"/>
    <property type="molecule type" value="Genomic_DNA"/>
</dbReference>
<dbReference type="AlphaFoldDB" id="A0A645JLB7"/>
<name>A0A645JLB7_9ZZZZ</name>
<protein>
    <submittedName>
        <fullName evidence="1">Uncharacterized protein</fullName>
    </submittedName>
</protein>
<proteinExistence type="predicted"/>
<organism evidence="1">
    <name type="scientific">bioreactor metagenome</name>
    <dbReference type="NCBI Taxonomy" id="1076179"/>
    <lineage>
        <taxon>unclassified sequences</taxon>
        <taxon>metagenomes</taxon>
        <taxon>ecological metagenomes</taxon>
    </lineage>
</organism>
<sequence>MLGVVQTSAKGPADAHPRVDVELRGRPMNGINEFHRNRAFPCKAIVARVDVNARLRAEEIL</sequence>
<accession>A0A645JLB7</accession>
<comment type="caution">
    <text evidence="1">The sequence shown here is derived from an EMBL/GenBank/DDBJ whole genome shotgun (WGS) entry which is preliminary data.</text>
</comment>
<evidence type="ECO:0000313" key="1">
    <source>
        <dbReference type="EMBL" id="MPN61114.1"/>
    </source>
</evidence>
<reference evidence="1" key="1">
    <citation type="submission" date="2019-08" db="EMBL/GenBank/DDBJ databases">
        <authorList>
            <person name="Kucharzyk K."/>
            <person name="Murdoch R.W."/>
            <person name="Higgins S."/>
            <person name="Loffler F."/>
        </authorList>
    </citation>
    <scope>NUCLEOTIDE SEQUENCE</scope>
</reference>
<gene>
    <name evidence="1" type="ORF">SDC9_208848</name>
</gene>